<proteinExistence type="predicted"/>
<dbReference type="EMBL" id="OZ075137">
    <property type="protein sequence ID" value="CAL5008729.1"/>
    <property type="molecule type" value="Genomic_DNA"/>
</dbReference>
<dbReference type="AlphaFoldDB" id="A0ABC9BZB8"/>
<protein>
    <submittedName>
        <fullName evidence="2">Uncharacterized protein</fullName>
    </submittedName>
</protein>
<keyword evidence="3" id="KW-1185">Reference proteome</keyword>
<reference evidence="3" key="1">
    <citation type="submission" date="2024-06" db="EMBL/GenBank/DDBJ databases">
        <authorList>
            <person name="Ryan C."/>
        </authorList>
    </citation>
    <scope>NUCLEOTIDE SEQUENCE [LARGE SCALE GENOMIC DNA]</scope>
</reference>
<dbReference type="Pfam" id="PF07893">
    <property type="entry name" value="DUF1668"/>
    <property type="match status" value="1"/>
</dbReference>
<sequence length="391" mass="43145">MSFRRFLYLVSKDSAAADRGYSLRRIDTSRFFFSPRTPPTPEGTPPTTPLDSTGATDPSTVDDGGRFPDPVINLCPLHKGHMAGQIGFVLFDNDKVLAIDDAGRNLLCDPTIVAPAVHYLPSLSSPKFFPFSLTAGDGGRILYVMDTFPMPPSGSNKRRSFEVLSNDDGNCKGWQWRPLDPPPHVHDRRRQFHPYLHIDSYAVVGGGGGTSIVVSNNAGGGRTFRFDTASEAWSKAGDWAMPFTRRAEHVPEHGDLWFGISNAEHGHRFCAADLLVAAALPESGEMRRPVARGFWKEYGEPPPEWTLGKSYAVYLGDSRFCIVRFFVVYGSTVHVCPVSYSTFRVEKGLQAVITGVEVEGGGGGEEEEEIRVVKHKSERYKLGLDTDCWVL</sequence>
<feature type="compositionally biased region" description="Polar residues" evidence="1">
    <location>
        <begin position="50"/>
        <end position="59"/>
    </location>
</feature>
<evidence type="ECO:0000313" key="3">
    <source>
        <dbReference type="Proteomes" id="UP001497457"/>
    </source>
</evidence>
<reference evidence="2 3" key="2">
    <citation type="submission" date="2024-10" db="EMBL/GenBank/DDBJ databases">
        <authorList>
            <person name="Ryan C."/>
        </authorList>
    </citation>
    <scope>NUCLEOTIDE SEQUENCE [LARGE SCALE GENOMIC DNA]</scope>
</reference>
<dbReference type="PANTHER" id="PTHR33085:SF88">
    <property type="entry name" value="OS08G0165000 PROTEIN"/>
    <property type="match status" value="1"/>
</dbReference>
<dbReference type="Proteomes" id="UP001497457">
    <property type="component" value="Chromosome 27b"/>
</dbReference>
<accession>A0ABC9BZB8</accession>
<organism evidence="2 3">
    <name type="scientific">Urochloa decumbens</name>
    <dbReference type="NCBI Taxonomy" id="240449"/>
    <lineage>
        <taxon>Eukaryota</taxon>
        <taxon>Viridiplantae</taxon>
        <taxon>Streptophyta</taxon>
        <taxon>Embryophyta</taxon>
        <taxon>Tracheophyta</taxon>
        <taxon>Spermatophyta</taxon>
        <taxon>Magnoliopsida</taxon>
        <taxon>Liliopsida</taxon>
        <taxon>Poales</taxon>
        <taxon>Poaceae</taxon>
        <taxon>PACMAD clade</taxon>
        <taxon>Panicoideae</taxon>
        <taxon>Panicodae</taxon>
        <taxon>Paniceae</taxon>
        <taxon>Melinidinae</taxon>
        <taxon>Urochloa</taxon>
    </lineage>
</organism>
<feature type="compositionally biased region" description="Pro residues" evidence="1">
    <location>
        <begin position="36"/>
        <end position="48"/>
    </location>
</feature>
<evidence type="ECO:0000256" key="1">
    <source>
        <dbReference type="SAM" id="MobiDB-lite"/>
    </source>
</evidence>
<evidence type="ECO:0000313" key="2">
    <source>
        <dbReference type="EMBL" id="CAL5008729.1"/>
    </source>
</evidence>
<feature type="region of interest" description="Disordered" evidence="1">
    <location>
        <begin position="32"/>
        <end position="64"/>
    </location>
</feature>
<dbReference type="InterPro" id="IPR012871">
    <property type="entry name" value="DUF1668_ORYSA"/>
</dbReference>
<gene>
    <name evidence="2" type="ORF">URODEC1_LOCUS69151</name>
</gene>
<dbReference type="PANTHER" id="PTHR33085">
    <property type="entry name" value="OS12G0113100 PROTEIN-RELATED"/>
    <property type="match status" value="1"/>
</dbReference>
<name>A0ABC9BZB8_9POAL</name>